<proteinExistence type="predicted"/>
<name>A0A1B1C4J1_RHILE</name>
<evidence type="ECO:0000313" key="1">
    <source>
        <dbReference type="EMBL" id="ANP84691.1"/>
    </source>
</evidence>
<dbReference type="PANTHER" id="PTHR37816:SF2">
    <property type="entry name" value="DNA TOPOLOGY MODULATION PROTEIN FLAR-RELATED PROTEIN"/>
    <property type="match status" value="1"/>
</dbReference>
<dbReference type="Gene3D" id="3.40.50.300">
    <property type="entry name" value="P-loop containing nucleotide triphosphate hydrolases"/>
    <property type="match status" value="1"/>
</dbReference>
<accession>A0A1B1C4J1</accession>
<dbReference type="AlphaFoldDB" id="A0A1B1C4J1"/>
<dbReference type="PANTHER" id="PTHR37816">
    <property type="entry name" value="YALI0E33011P"/>
    <property type="match status" value="1"/>
</dbReference>
<organism evidence="1 2">
    <name type="scientific">Rhizobium leguminosarum</name>
    <dbReference type="NCBI Taxonomy" id="384"/>
    <lineage>
        <taxon>Bacteria</taxon>
        <taxon>Pseudomonadati</taxon>
        <taxon>Pseudomonadota</taxon>
        <taxon>Alphaproteobacteria</taxon>
        <taxon>Hyphomicrobiales</taxon>
        <taxon>Rhizobiaceae</taxon>
        <taxon>Rhizobium/Agrobacterium group</taxon>
        <taxon>Rhizobium</taxon>
    </lineage>
</organism>
<dbReference type="InterPro" id="IPR052922">
    <property type="entry name" value="Cytidylate_Kinase-2"/>
</dbReference>
<sequence length="187" mass="21379">MTFPHPPIAFDRMLIMGNGGAGKTWLASRVGEQLHHPVVHLDDMHWEPGRYGIARDRALRDEMVKTAAERDVWVMEGVYGQLANMVFNCTTILIWIDLPEEECIANIKERGIQGGESQTQFDGLLNWVAEYRSRTNNWNSFETHARLFSVFSRPKFLLSSREAVTDFADRLSTSIDEAIDERAHISE</sequence>
<reference evidence="1 2" key="1">
    <citation type="submission" date="2016-06" db="EMBL/GenBank/DDBJ databases">
        <title>Microsymbionts genomes from the relict species Vavilovia formosa.</title>
        <authorList>
            <person name="Chirak E."/>
            <person name="Kimeklis A."/>
            <person name="Andronov E."/>
        </authorList>
    </citation>
    <scope>NUCLEOTIDE SEQUENCE [LARGE SCALE GENOMIC DNA]</scope>
    <source>
        <strain evidence="1 2">Vaf10</strain>
    </source>
</reference>
<dbReference type="SUPFAM" id="SSF52540">
    <property type="entry name" value="P-loop containing nucleoside triphosphate hydrolases"/>
    <property type="match status" value="1"/>
</dbReference>
<evidence type="ECO:0000313" key="2">
    <source>
        <dbReference type="Proteomes" id="UP000092691"/>
    </source>
</evidence>
<gene>
    <name evidence="1" type="ORF">BA011_02345</name>
</gene>
<dbReference type="RefSeq" id="WP_065279304.1">
    <property type="nucleotide sequence ID" value="NZ_CP016286.1"/>
</dbReference>
<protein>
    <submittedName>
        <fullName evidence="1">AAA family ATPase</fullName>
    </submittedName>
</protein>
<dbReference type="EMBL" id="CP016286">
    <property type="protein sequence ID" value="ANP84691.1"/>
    <property type="molecule type" value="Genomic_DNA"/>
</dbReference>
<dbReference type="Proteomes" id="UP000092691">
    <property type="component" value="Chromosome"/>
</dbReference>
<dbReference type="OrthoDB" id="7210594at2"/>
<dbReference type="InterPro" id="IPR027417">
    <property type="entry name" value="P-loop_NTPase"/>
</dbReference>